<keyword evidence="2" id="KW-0547">Nucleotide-binding</keyword>
<reference evidence="5" key="1">
    <citation type="journal article" date="2023" name="Commun. Biol.">
        <title>Genome analysis of Parmales, the sister group of diatoms, reveals the evolutionary specialization of diatoms from phago-mixotrophs to photoautotrophs.</title>
        <authorList>
            <person name="Ban H."/>
            <person name="Sato S."/>
            <person name="Yoshikawa S."/>
            <person name="Yamada K."/>
            <person name="Nakamura Y."/>
            <person name="Ichinomiya M."/>
            <person name="Sato N."/>
            <person name="Blanc-Mathieu R."/>
            <person name="Endo H."/>
            <person name="Kuwata A."/>
            <person name="Ogata H."/>
        </authorList>
    </citation>
    <scope>NUCLEOTIDE SEQUENCE [LARGE SCALE GENOMIC DNA]</scope>
    <source>
        <strain evidence="5">NIES 3700</strain>
    </source>
</reference>
<evidence type="ECO:0000256" key="1">
    <source>
        <dbReference type="ARBA" id="ARBA00010322"/>
    </source>
</evidence>
<dbReference type="NCBIfam" id="NF040713">
    <property type="entry name" value="ZapE"/>
    <property type="match status" value="1"/>
</dbReference>
<proteinExistence type="inferred from homology"/>
<dbReference type="InterPro" id="IPR005654">
    <property type="entry name" value="ATPase_AFG1-like"/>
</dbReference>
<keyword evidence="3" id="KW-0067">ATP-binding</keyword>
<evidence type="ECO:0000313" key="4">
    <source>
        <dbReference type="EMBL" id="GMH75927.1"/>
    </source>
</evidence>
<keyword evidence="5" id="KW-1185">Reference proteome</keyword>
<dbReference type="OrthoDB" id="548867at2759"/>
<name>A0A9W7APD5_9STRA</name>
<dbReference type="GO" id="GO:0005739">
    <property type="term" value="C:mitochondrion"/>
    <property type="evidence" value="ECO:0007669"/>
    <property type="project" value="TreeGrafter"/>
</dbReference>
<dbReference type="Gene3D" id="3.40.50.300">
    <property type="entry name" value="P-loop containing nucleotide triphosphate hydrolases"/>
    <property type="match status" value="1"/>
</dbReference>
<comment type="caution">
    <text evidence="4">The sequence shown here is derived from an EMBL/GenBank/DDBJ whole genome shotgun (WGS) entry which is preliminary data.</text>
</comment>
<gene>
    <name evidence="4" type="ORF">TrLO_g14921</name>
</gene>
<dbReference type="SUPFAM" id="SSF52540">
    <property type="entry name" value="P-loop containing nucleoside triphosphate hydrolases"/>
    <property type="match status" value="1"/>
</dbReference>
<evidence type="ECO:0000256" key="2">
    <source>
        <dbReference type="ARBA" id="ARBA00022741"/>
    </source>
</evidence>
<dbReference type="InterPro" id="IPR027417">
    <property type="entry name" value="P-loop_NTPase"/>
</dbReference>
<dbReference type="PANTHER" id="PTHR12169">
    <property type="entry name" value="ATPASE N2B"/>
    <property type="match status" value="1"/>
</dbReference>
<organism evidence="4 5">
    <name type="scientific">Triparma laevis f. longispina</name>
    <dbReference type="NCBI Taxonomy" id="1714387"/>
    <lineage>
        <taxon>Eukaryota</taxon>
        <taxon>Sar</taxon>
        <taxon>Stramenopiles</taxon>
        <taxon>Ochrophyta</taxon>
        <taxon>Bolidophyceae</taxon>
        <taxon>Parmales</taxon>
        <taxon>Triparmaceae</taxon>
        <taxon>Triparma</taxon>
    </lineage>
</organism>
<dbReference type="AlphaFoldDB" id="A0A9W7APD5"/>
<evidence type="ECO:0000313" key="5">
    <source>
        <dbReference type="Proteomes" id="UP001165122"/>
    </source>
</evidence>
<protein>
    <submittedName>
        <fullName evidence="4">Uncharacterized protein</fullName>
    </submittedName>
</protein>
<sequence length="435" mass="48666">MHRLILRRPLPPLPLPFRSFSGTVLSTYNAIIASGNTEADPHQLKAVAALDTLLSNILKTPDLKSAYLAGDEPSPSLSDEDASTASSIFSYFSSATSTVTSTLKSRQPPSLPGVYIHGGVGCGKTFTMNLFHTTLKPHLESGSIQKQHFHEFMLSVHQKMHDFKKKGGTGDPLPSVISSLVKKGKIICFDEFQVTDVADALILRRLFTGLYAQGCVFVFTSNREPDDLYKNGLQRELFLPFIETLKERNEVVDMWESEVDYRLVFGKYMADGVYFLEGENGLDGFNNVWNGVISGAKVETMTLRTQGRDVFVPESVQSKGIAKFNFWDLCGKSKGAADFLTIGKRFRTVFLYEVPVLEMKDVNVVRRFITLIDALYESECKIVVLASTRPSGIFKVDLSDANCDEAFAFDRTRSRLDEMMSEEWLKRTTRAEAHK</sequence>
<evidence type="ECO:0000256" key="3">
    <source>
        <dbReference type="ARBA" id="ARBA00022840"/>
    </source>
</evidence>
<dbReference type="EMBL" id="BRXW01000737">
    <property type="protein sequence ID" value="GMH75927.1"/>
    <property type="molecule type" value="Genomic_DNA"/>
</dbReference>
<dbReference type="Pfam" id="PF03969">
    <property type="entry name" value="AFG1_ATPase"/>
    <property type="match status" value="1"/>
</dbReference>
<dbReference type="GO" id="GO:0005524">
    <property type="term" value="F:ATP binding"/>
    <property type="evidence" value="ECO:0007669"/>
    <property type="project" value="UniProtKB-KW"/>
</dbReference>
<dbReference type="GO" id="GO:0016887">
    <property type="term" value="F:ATP hydrolysis activity"/>
    <property type="evidence" value="ECO:0007669"/>
    <property type="project" value="InterPro"/>
</dbReference>
<dbReference type="PANTHER" id="PTHR12169:SF6">
    <property type="entry name" value="AFG1-LIKE ATPASE"/>
    <property type="match status" value="1"/>
</dbReference>
<comment type="similarity">
    <text evidence="1">Belongs to the AFG1 ATPase family.</text>
</comment>
<accession>A0A9W7APD5</accession>
<dbReference type="Proteomes" id="UP001165122">
    <property type="component" value="Unassembled WGS sequence"/>
</dbReference>